<keyword evidence="1" id="KW-0812">Transmembrane</keyword>
<dbReference type="NCBIfam" id="NF045939">
    <property type="entry name" value="MHJ_0274_fam"/>
    <property type="match status" value="1"/>
</dbReference>
<name>A0A269TJS0_9BACT</name>
<dbReference type="OrthoDB" id="398866at2"/>
<dbReference type="RefSeq" id="WP_095334735.1">
    <property type="nucleotide sequence ID" value="NZ_NQNY01000005.1"/>
</dbReference>
<comment type="caution">
    <text evidence="2">The sequence shown here is derived from an EMBL/GenBank/DDBJ whole genome shotgun (WGS) entry which is preliminary data.</text>
</comment>
<protein>
    <submittedName>
        <fullName evidence="2">Uncharacterized protein</fullName>
    </submittedName>
</protein>
<accession>A0A269TJS0</accession>
<evidence type="ECO:0000313" key="3">
    <source>
        <dbReference type="Proteomes" id="UP000216943"/>
    </source>
</evidence>
<sequence length="171" mass="20656">MDNVVLYILVAIILFLIFAFVAYNFIKKELRKRKLKKKTNELEHEINKKYFQYIIEINSLINENDVIMDKFFKNQTNLKMSMIVTRSDKYLDKLTDTKIFKMFFLPDKKYRRFVSELNTLMGYKSNMWNKKIPETIKWFKDQNESILGTVDLKDLVEQYSEKTKLLYADSK</sequence>
<dbReference type="EMBL" id="NQNY01000005">
    <property type="protein sequence ID" value="PAK21430.1"/>
    <property type="molecule type" value="Genomic_DNA"/>
</dbReference>
<dbReference type="AlphaFoldDB" id="A0A269TJS0"/>
<proteinExistence type="predicted"/>
<keyword evidence="1" id="KW-1133">Transmembrane helix</keyword>
<organism evidence="2 3">
    <name type="scientific">Mycoplasmopsis agassizii</name>
    <dbReference type="NCBI Taxonomy" id="33922"/>
    <lineage>
        <taxon>Bacteria</taxon>
        <taxon>Bacillati</taxon>
        <taxon>Mycoplasmatota</taxon>
        <taxon>Mycoplasmoidales</taxon>
        <taxon>Metamycoplasmataceae</taxon>
        <taxon>Mycoplasmopsis</taxon>
    </lineage>
</organism>
<feature type="transmembrane region" description="Helical" evidence="1">
    <location>
        <begin position="6"/>
        <end position="26"/>
    </location>
</feature>
<evidence type="ECO:0000313" key="2">
    <source>
        <dbReference type="EMBL" id="PAK21430.1"/>
    </source>
</evidence>
<evidence type="ECO:0000256" key="1">
    <source>
        <dbReference type="SAM" id="Phobius"/>
    </source>
</evidence>
<reference evidence="3" key="1">
    <citation type="submission" date="2017-08" db="EMBL/GenBank/DDBJ databases">
        <authorList>
            <person name="Alvarez-Ponce D."/>
            <person name="Weitzman C.L."/>
            <person name="Tillett R.L."/>
            <person name="Sandmeier F.C."/>
            <person name="Tracy C.R."/>
        </authorList>
    </citation>
    <scope>NUCLEOTIDE SEQUENCE [LARGE SCALE GENOMIC DNA]</scope>
    <source>
        <strain evidence="3">723</strain>
    </source>
</reference>
<gene>
    <name evidence="2" type="ORF">CJJ23_02155</name>
</gene>
<dbReference type="Proteomes" id="UP000216943">
    <property type="component" value="Unassembled WGS sequence"/>
</dbReference>
<keyword evidence="1" id="KW-0472">Membrane</keyword>